<evidence type="ECO:0000256" key="9">
    <source>
        <dbReference type="PIRSR" id="PIRSR602481-1"/>
    </source>
</evidence>
<organism evidence="11 12">
    <name type="scientific">Ferroacidibacillus organovorans</name>
    <dbReference type="NCBI Taxonomy" id="1765683"/>
    <lineage>
        <taxon>Bacteria</taxon>
        <taxon>Bacillati</taxon>
        <taxon>Bacillota</taxon>
        <taxon>Bacilli</taxon>
        <taxon>Bacillales</taxon>
        <taxon>Alicyclobacillaceae</taxon>
        <taxon>Ferroacidibacillus</taxon>
    </lineage>
</organism>
<evidence type="ECO:0000256" key="5">
    <source>
        <dbReference type="ARBA" id="ARBA00022833"/>
    </source>
</evidence>
<protein>
    <submittedName>
        <fullName evidence="11">Fur family transcriptional regulator</fullName>
    </submittedName>
</protein>
<evidence type="ECO:0000256" key="1">
    <source>
        <dbReference type="ARBA" id="ARBA00004496"/>
    </source>
</evidence>
<evidence type="ECO:0000256" key="2">
    <source>
        <dbReference type="ARBA" id="ARBA00007957"/>
    </source>
</evidence>
<accession>A0A101XRZ6</accession>
<dbReference type="CDD" id="cd07153">
    <property type="entry name" value="Fur_like"/>
    <property type="match status" value="1"/>
</dbReference>
<evidence type="ECO:0000256" key="7">
    <source>
        <dbReference type="ARBA" id="ARBA00023125"/>
    </source>
</evidence>
<dbReference type="InterPro" id="IPR036388">
    <property type="entry name" value="WH-like_DNA-bd_sf"/>
</dbReference>
<dbReference type="InterPro" id="IPR043135">
    <property type="entry name" value="Fur_C"/>
</dbReference>
<feature type="binding site" evidence="10">
    <location>
        <position position="124"/>
    </location>
    <ligand>
        <name>Fe cation</name>
        <dbReference type="ChEBI" id="CHEBI:24875"/>
    </ligand>
</feature>
<feature type="binding site" evidence="9">
    <location>
        <position position="98"/>
    </location>
    <ligand>
        <name>Zn(2+)</name>
        <dbReference type="ChEBI" id="CHEBI:29105"/>
    </ligand>
</feature>
<feature type="binding site" evidence="9">
    <location>
        <position position="132"/>
    </location>
    <ligand>
        <name>Zn(2+)</name>
        <dbReference type="ChEBI" id="CHEBI:29105"/>
    </ligand>
</feature>
<reference evidence="11 12" key="1">
    <citation type="submission" date="2015-12" db="EMBL/GenBank/DDBJ databases">
        <title>Draft genome sequence of Acidibacillus ferrooxidans ITV001, isolated from a chalcopyrite acid mine drainage site in Brazil.</title>
        <authorList>
            <person name="Dall'Agnol H."/>
            <person name="Nancucheo I."/>
            <person name="Johnson B."/>
            <person name="Oliveira R."/>
            <person name="Leite L."/>
            <person name="Pylro V."/>
            <person name="Nunes G.L."/>
            <person name="Tzotzos G."/>
            <person name="Fernandes G.R."/>
            <person name="Dutra J."/>
            <person name="Orellana S.C."/>
            <person name="Oliveira G."/>
        </authorList>
    </citation>
    <scope>NUCLEOTIDE SEQUENCE [LARGE SCALE GENOMIC DNA]</scope>
    <source>
        <strain evidence="12">ITV01</strain>
    </source>
</reference>
<dbReference type="RefSeq" id="WP_067713906.1">
    <property type="nucleotide sequence ID" value="NZ_LPVJ01000018.1"/>
</dbReference>
<evidence type="ECO:0000313" key="12">
    <source>
        <dbReference type="Proteomes" id="UP000053557"/>
    </source>
</evidence>
<dbReference type="AlphaFoldDB" id="A0A101XRZ6"/>
<dbReference type="Gene3D" id="3.30.1490.190">
    <property type="match status" value="1"/>
</dbReference>
<sequence length="147" mass="17162">MQTDMYMTTLKDRGYRLTGKRREILDFLLQNNRYVTARELIDHLRESYPTLSLETVYRNLKTLRDEGIIEESRFDELEARYRMACQNGHHHHYICVMCGKTIMLDHCPMPALGCAPSGFTVLQHRFEVLGYCSDCQPAPESSPEQKN</sequence>
<dbReference type="GO" id="GO:0045892">
    <property type="term" value="P:negative regulation of DNA-templated transcription"/>
    <property type="evidence" value="ECO:0007669"/>
    <property type="project" value="TreeGrafter"/>
</dbReference>
<dbReference type="EMBL" id="LPVJ01000018">
    <property type="protein sequence ID" value="KUO96459.1"/>
    <property type="molecule type" value="Genomic_DNA"/>
</dbReference>
<evidence type="ECO:0000256" key="8">
    <source>
        <dbReference type="ARBA" id="ARBA00023163"/>
    </source>
</evidence>
<dbReference type="GO" id="GO:0003700">
    <property type="term" value="F:DNA-binding transcription factor activity"/>
    <property type="evidence" value="ECO:0007669"/>
    <property type="project" value="InterPro"/>
</dbReference>
<keyword evidence="7" id="KW-0238">DNA-binding</keyword>
<feature type="binding site" evidence="9">
    <location>
        <position position="135"/>
    </location>
    <ligand>
        <name>Zn(2+)</name>
        <dbReference type="ChEBI" id="CHEBI:29105"/>
    </ligand>
</feature>
<dbReference type="GO" id="GO:0008270">
    <property type="term" value="F:zinc ion binding"/>
    <property type="evidence" value="ECO:0007669"/>
    <property type="project" value="TreeGrafter"/>
</dbReference>
<dbReference type="Gene3D" id="1.10.10.10">
    <property type="entry name" value="Winged helix-like DNA-binding domain superfamily/Winged helix DNA-binding domain"/>
    <property type="match status" value="1"/>
</dbReference>
<comment type="similarity">
    <text evidence="2">Belongs to the Fur family.</text>
</comment>
<dbReference type="SUPFAM" id="SSF46785">
    <property type="entry name" value="Winged helix' DNA-binding domain"/>
    <property type="match status" value="1"/>
</dbReference>
<feature type="binding site" evidence="10">
    <location>
        <position position="89"/>
    </location>
    <ligand>
        <name>Fe cation</name>
        <dbReference type="ChEBI" id="CHEBI:24875"/>
    </ligand>
</feature>
<keyword evidence="5 9" id="KW-0862">Zinc</keyword>
<dbReference type="GO" id="GO:0000976">
    <property type="term" value="F:transcription cis-regulatory region binding"/>
    <property type="evidence" value="ECO:0007669"/>
    <property type="project" value="TreeGrafter"/>
</dbReference>
<keyword evidence="10" id="KW-0408">Iron</keyword>
<dbReference type="OrthoDB" id="8659436at2"/>
<proteinExistence type="inferred from homology"/>
<keyword evidence="4" id="KW-0678">Repressor</keyword>
<dbReference type="InterPro" id="IPR002481">
    <property type="entry name" value="FUR"/>
</dbReference>
<dbReference type="GO" id="GO:1900376">
    <property type="term" value="P:regulation of secondary metabolite biosynthetic process"/>
    <property type="evidence" value="ECO:0007669"/>
    <property type="project" value="TreeGrafter"/>
</dbReference>
<comment type="cofactor">
    <cofactor evidence="10">
        <name>Mn(2+)</name>
        <dbReference type="ChEBI" id="CHEBI:29035"/>
    </cofactor>
    <cofactor evidence="10">
        <name>Fe(2+)</name>
        <dbReference type="ChEBI" id="CHEBI:29033"/>
    </cofactor>
    <text evidence="10">Binds 1 Mn(2+) or Fe(2+) ion per subunit.</text>
</comment>
<dbReference type="GO" id="GO:0005737">
    <property type="term" value="C:cytoplasm"/>
    <property type="evidence" value="ECO:0007669"/>
    <property type="project" value="UniProtKB-SubCell"/>
</dbReference>
<evidence type="ECO:0000256" key="3">
    <source>
        <dbReference type="ARBA" id="ARBA00022490"/>
    </source>
</evidence>
<comment type="cofactor">
    <cofactor evidence="9">
        <name>Zn(2+)</name>
        <dbReference type="ChEBI" id="CHEBI:29105"/>
    </cofactor>
    <text evidence="9">Binds 1 zinc ion per subunit.</text>
</comment>
<dbReference type="Pfam" id="PF01475">
    <property type="entry name" value="FUR"/>
    <property type="match status" value="1"/>
</dbReference>
<feature type="binding site" evidence="9">
    <location>
        <position position="95"/>
    </location>
    <ligand>
        <name>Zn(2+)</name>
        <dbReference type="ChEBI" id="CHEBI:29105"/>
    </ligand>
</feature>
<comment type="subcellular location">
    <subcellularLocation>
        <location evidence="1">Cytoplasm</location>
    </subcellularLocation>
</comment>
<keyword evidence="12" id="KW-1185">Reference proteome</keyword>
<keyword evidence="6" id="KW-0805">Transcription regulation</keyword>
<name>A0A101XRZ6_9BACL</name>
<keyword evidence="9" id="KW-0479">Metal-binding</keyword>
<dbReference type="PANTHER" id="PTHR33202">
    <property type="entry name" value="ZINC UPTAKE REGULATION PROTEIN"/>
    <property type="match status" value="1"/>
</dbReference>
<evidence type="ECO:0000256" key="4">
    <source>
        <dbReference type="ARBA" id="ARBA00022491"/>
    </source>
</evidence>
<comment type="caution">
    <text evidence="11">The sequence shown here is derived from an EMBL/GenBank/DDBJ whole genome shotgun (WGS) entry which is preliminary data.</text>
</comment>
<evidence type="ECO:0000313" key="11">
    <source>
        <dbReference type="EMBL" id="KUO96459.1"/>
    </source>
</evidence>
<evidence type="ECO:0000256" key="6">
    <source>
        <dbReference type="ARBA" id="ARBA00023015"/>
    </source>
</evidence>
<dbReference type="Proteomes" id="UP000053557">
    <property type="component" value="Unassembled WGS sequence"/>
</dbReference>
<keyword evidence="3" id="KW-0963">Cytoplasm</keyword>
<keyword evidence="8" id="KW-0804">Transcription</keyword>
<dbReference type="PANTHER" id="PTHR33202:SF1">
    <property type="entry name" value="FERRIC UPTAKE REGULATION PROTEIN"/>
    <property type="match status" value="1"/>
</dbReference>
<evidence type="ECO:0000256" key="10">
    <source>
        <dbReference type="PIRSR" id="PIRSR602481-2"/>
    </source>
</evidence>
<gene>
    <name evidence="11" type="ORF">ATW55_01055</name>
</gene>
<dbReference type="InterPro" id="IPR036390">
    <property type="entry name" value="WH_DNA-bd_sf"/>
</dbReference>